<evidence type="ECO:0000256" key="5">
    <source>
        <dbReference type="ARBA" id="ARBA00022989"/>
    </source>
</evidence>
<keyword evidence="3" id="KW-1003">Cell membrane</keyword>
<dbReference type="HOGENOM" id="CLU_005108_1_0_11"/>
<evidence type="ECO:0000256" key="2">
    <source>
        <dbReference type="ARBA" id="ARBA00010157"/>
    </source>
</evidence>
<feature type="transmembrane region" description="Helical" evidence="8">
    <location>
        <begin position="274"/>
        <end position="295"/>
    </location>
</feature>
<dbReference type="InterPro" id="IPR050545">
    <property type="entry name" value="Mycobact_MmpL"/>
</dbReference>
<dbReference type="Gene3D" id="1.20.1640.10">
    <property type="entry name" value="Multidrug efflux transporter AcrB transmembrane domain"/>
    <property type="match status" value="2"/>
</dbReference>
<comment type="subcellular location">
    <subcellularLocation>
        <location evidence="1">Cell membrane</location>
        <topology evidence="1">Multi-pass membrane protein</topology>
    </subcellularLocation>
</comment>
<feature type="transmembrane region" description="Helical" evidence="8">
    <location>
        <begin position="348"/>
        <end position="370"/>
    </location>
</feature>
<evidence type="ECO:0000313" key="11">
    <source>
        <dbReference type="Proteomes" id="UP000010445"/>
    </source>
</evidence>
<dbReference type="PATRIC" id="fig|1035195.3.peg.1844"/>
<accession>L1MD49</accession>
<dbReference type="GO" id="GO:0005886">
    <property type="term" value="C:plasma membrane"/>
    <property type="evidence" value="ECO:0007669"/>
    <property type="project" value="UniProtKB-SubCell"/>
</dbReference>
<keyword evidence="11" id="KW-1185">Reference proteome</keyword>
<dbReference type="eggNOG" id="COG2409">
    <property type="taxonomic scope" value="Bacteria"/>
</dbReference>
<feature type="region of interest" description="Disordered" evidence="7">
    <location>
        <begin position="805"/>
        <end position="825"/>
    </location>
</feature>
<dbReference type="STRING" id="1035195.HMPREF9997_02058"/>
<comment type="similarity">
    <text evidence="2">Belongs to the resistance-nodulation-cell division (RND) (TC 2.A.6) family. MmpL subfamily.</text>
</comment>
<organism evidence="10 11">
    <name type="scientific">Corynebacterium durum F0235</name>
    <dbReference type="NCBI Taxonomy" id="1035195"/>
    <lineage>
        <taxon>Bacteria</taxon>
        <taxon>Bacillati</taxon>
        <taxon>Actinomycetota</taxon>
        <taxon>Actinomycetes</taxon>
        <taxon>Mycobacteriales</taxon>
        <taxon>Corynebacteriaceae</taxon>
        <taxon>Corynebacterium</taxon>
    </lineage>
</organism>
<feature type="transmembrane region" description="Helical" evidence="8">
    <location>
        <begin position="20"/>
        <end position="38"/>
    </location>
</feature>
<feature type="transmembrane region" description="Helical" evidence="8">
    <location>
        <begin position="408"/>
        <end position="429"/>
    </location>
</feature>
<evidence type="ECO:0000256" key="3">
    <source>
        <dbReference type="ARBA" id="ARBA00022475"/>
    </source>
</evidence>
<feature type="transmembrane region" description="Helical" evidence="8">
    <location>
        <begin position="666"/>
        <end position="685"/>
    </location>
</feature>
<feature type="transmembrane region" description="Helical" evidence="8">
    <location>
        <begin position="307"/>
        <end position="336"/>
    </location>
</feature>
<feature type="transmembrane region" description="Helical" evidence="8">
    <location>
        <begin position="625"/>
        <end position="646"/>
    </location>
</feature>
<gene>
    <name evidence="10" type="ORF">HMPREF9997_02058</name>
</gene>
<dbReference type="PANTHER" id="PTHR33406">
    <property type="entry name" value="MEMBRANE PROTEIN MJ1562-RELATED"/>
    <property type="match status" value="1"/>
</dbReference>
<dbReference type="EMBL" id="AMEM01000033">
    <property type="protein sequence ID" value="EKX88950.1"/>
    <property type="molecule type" value="Genomic_DNA"/>
</dbReference>
<evidence type="ECO:0000256" key="8">
    <source>
        <dbReference type="SAM" id="Phobius"/>
    </source>
</evidence>
<keyword evidence="6 8" id="KW-0472">Membrane</keyword>
<dbReference type="SUPFAM" id="SSF82866">
    <property type="entry name" value="Multidrug efflux transporter AcrB transmembrane domain"/>
    <property type="match status" value="2"/>
</dbReference>
<dbReference type="PROSITE" id="PS50156">
    <property type="entry name" value="SSD"/>
    <property type="match status" value="1"/>
</dbReference>
<evidence type="ECO:0000256" key="4">
    <source>
        <dbReference type="ARBA" id="ARBA00022692"/>
    </source>
</evidence>
<evidence type="ECO:0000259" key="9">
    <source>
        <dbReference type="PROSITE" id="PS50156"/>
    </source>
</evidence>
<protein>
    <submittedName>
        <fullName evidence="10">MMPL family protein</fullName>
    </submittedName>
</protein>
<evidence type="ECO:0000313" key="10">
    <source>
        <dbReference type="EMBL" id="EKX88950.1"/>
    </source>
</evidence>
<comment type="caution">
    <text evidence="10">The sequence shown here is derived from an EMBL/GenBank/DDBJ whole genome shotgun (WGS) entry which is preliminary data.</text>
</comment>
<feature type="transmembrane region" description="Helical" evidence="8">
    <location>
        <begin position="221"/>
        <end position="254"/>
    </location>
</feature>
<dbReference type="InterPro" id="IPR004869">
    <property type="entry name" value="MMPL_dom"/>
</dbReference>
<evidence type="ECO:0000256" key="7">
    <source>
        <dbReference type="SAM" id="MobiDB-lite"/>
    </source>
</evidence>
<keyword evidence="5 8" id="KW-1133">Transmembrane helix</keyword>
<dbReference type="PANTHER" id="PTHR33406:SF11">
    <property type="entry name" value="MEMBRANE PROTEIN SCO6666-RELATED"/>
    <property type="match status" value="1"/>
</dbReference>
<dbReference type="AlphaFoldDB" id="L1MD49"/>
<name>L1MD49_9CORY</name>
<feature type="domain" description="SSD" evidence="9">
    <location>
        <begin position="238"/>
        <end position="369"/>
    </location>
</feature>
<dbReference type="Proteomes" id="UP000010445">
    <property type="component" value="Unassembled WGS sequence"/>
</dbReference>
<feature type="transmembrane region" description="Helical" evidence="8">
    <location>
        <begin position="717"/>
        <end position="737"/>
    </location>
</feature>
<feature type="transmembrane region" description="Helical" evidence="8">
    <location>
        <begin position="599"/>
        <end position="618"/>
    </location>
</feature>
<evidence type="ECO:0000256" key="6">
    <source>
        <dbReference type="ARBA" id="ARBA00023136"/>
    </source>
</evidence>
<evidence type="ECO:0000256" key="1">
    <source>
        <dbReference type="ARBA" id="ARBA00004651"/>
    </source>
</evidence>
<dbReference type="Pfam" id="PF03176">
    <property type="entry name" value="MMPL"/>
    <property type="match status" value="2"/>
</dbReference>
<sequence>MEGRGVAQLLFKLGRWSFRWKWIVIVAWLLIFVAVWAAQTSLQRGFNDQFAIPGTPSEKAVELLQENFPDVRNPVEATGVTMVFAAPEGHTLTEEQYTKAIDEVIASLDANLDGIIDRTRYGNPVTLSPQLEKMVIDQTTSMGLPENIAHVDAANLALLSTDKRVGYTTFSLDVPSPADVTDEQRAAIRSAMDVGREKGLTVETGGAAFGDPLNIKTTSEAIGVGIAFIVLIFTFGSVVAAGLPLITAIFGVGLGSMSILLATHWVNLNNVTPVLAVMLGLAVGIDYALFILSRYRAEYRRMPRDQAAGMAVGTAGSAVVFAGLTVVIALVALSIVNIPFLTYMGLSAALTVSIAVLVALTFVPALLGVVGKYAFGIKIPGVGGNAWSKKSTRDPSQRRSKGRMWVTFVQKVPALILTVVVLGLGALTAPVMRLELSLPNDTLSNLDTTQRKSADLLKDAFGPGINAPFLIVVDGNNVNPDSQVLAPLIEAQEAEAQRNNKPFDRKAAAAAASFIYVAQRFNGNVDVKHAQLVAANEKVTAAQLMLTPNSGPADEATSKLMSSLRAQEAEIEYSTGVNIGITGLTPIQRDVTQRLSDAMPLYLAVVVGLAIFLLLLIFRSIMVPLIAGLGFLLSVGAAFGTTVLFWQEGLGGFVNTPGPLISFMPIFLIGVTFGLAMDYQVFLVSRMREYYAHHRGIPTPGSKYNAVEESVIEGYTLGSRVVTSAALIMIAVFIAFIDQPLPFIQVFGFALGMGVLFDAFFIRMGLIPASMFLLGRATWWIPRWLDRILPTLDIEGTKLEKQWEQYREQEERDAEPGHDLVPERA</sequence>
<dbReference type="InterPro" id="IPR000731">
    <property type="entry name" value="SSD"/>
</dbReference>
<keyword evidence="4 8" id="KW-0812">Transmembrane</keyword>
<proteinExistence type="inferred from homology"/>
<reference evidence="10 11" key="1">
    <citation type="submission" date="2012-05" db="EMBL/GenBank/DDBJ databases">
        <authorList>
            <person name="Weinstock G."/>
            <person name="Sodergren E."/>
            <person name="Lobos E.A."/>
            <person name="Fulton L."/>
            <person name="Fulton R."/>
            <person name="Courtney L."/>
            <person name="Fronick C."/>
            <person name="O'Laughlin M."/>
            <person name="Godfrey J."/>
            <person name="Wilson R.M."/>
            <person name="Miner T."/>
            <person name="Farmer C."/>
            <person name="Delehaunty K."/>
            <person name="Cordes M."/>
            <person name="Minx P."/>
            <person name="Tomlinson C."/>
            <person name="Chen J."/>
            <person name="Wollam A."/>
            <person name="Pepin K.H."/>
            <person name="Bhonagiri V."/>
            <person name="Zhang X."/>
            <person name="Suruliraj S."/>
            <person name="Warren W."/>
            <person name="Mitreva M."/>
            <person name="Mardis E.R."/>
            <person name="Wilson R.K."/>
        </authorList>
    </citation>
    <scope>NUCLEOTIDE SEQUENCE [LARGE SCALE GENOMIC DNA]</scope>
    <source>
        <strain evidence="10 11">F0235</strain>
    </source>
</reference>